<accession>A0A2T3A1J2</accession>
<organism evidence="2 3">
    <name type="scientific">Coniella lustricola</name>
    <dbReference type="NCBI Taxonomy" id="2025994"/>
    <lineage>
        <taxon>Eukaryota</taxon>
        <taxon>Fungi</taxon>
        <taxon>Dikarya</taxon>
        <taxon>Ascomycota</taxon>
        <taxon>Pezizomycotina</taxon>
        <taxon>Sordariomycetes</taxon>
        <taxon>Sordariomycetidae</taxon>
        <taxon>Diaporthales</taxon>
        <taxon>Schizoparmaceae</taxon>
        <taxon>Coniella</taxon>
    </lineage>
</organism>
<dbReference type="Proteomes" id="UP000241462">
    <property type="component" value="Unassembled WGS sequence"/>
</dbReference>
<dbReference type="InParanoid" id="A0A2T3A1J2"/>
<reference evidence="2 3" key="1">
    <citation type="journal article" date="2018" name="Mycol. Prog.">
        <title>Coniella lustricola, a new species from submerged detritus.</title>
        <authorList>
            <person name="Raudabaugh D.B."/>
            <person name="Iturriaga T."/>
            <person name="Carver A."/>
            <person name="Mondo S."/>
            <person name="Pangilinan J."/>
            <person name="Lipzen A."/>
            <person name="He G."/>
            <person name="Amirebrahimi M."/>
            <person name="Grigoriev I.V."/>
            <person name="Miller A.N."/>
        </authorList>
    </citation>
    <scope>NUCLEOTIDE SEQUENCE [LARGE SCALE GENOMIC DNA]</scope>
    <source>
        <strain evidence="2 3">B22-T-1</strain>
    </source>
</reference>
<name>A0A2T3A1J2_9PEZI</name>
<evidence type="ECO:0000313" key="3">
    <source>
        <dbReference type="Proteomes" id="UP000241462"/>
    </source>
</evidence>
<feature type="region of interest" description="Disordered" evidence="1">
    <location>
        <begin position="86"/>
        <end position="119"/>
    </location>
</feature>
<proteinExistence type="predicted"/>
<gene>
    <name evidence="2" type="ORF">BD289DRAFT_46056</name>
</gene>
<dbReference type="EMBL" id="KZ678510">
    <property type="protein sequence ID" value="PSR81093.1"/>
    <property type="molecule type" value="Genomic_DNA"/>
</dbReference>
<evidence type="ECO:0000313" key="2">
    <source>
        <dbReference type="EMBL" id="PSR81093.1"/>
    </source>
</evidence>
<sequence>MCFLLVITINNRTSACYNTRSSQRVRVRKAGPSVRTANHKRKTLDRQWTSREEWPHLMTTWNGSHARVLAVSLARPLLLTLAHSTSSCPLSQPASQPTSQPASQPIINQPSQKQGTAEIHSSSKILLQLGFSAWDSC</sequence>
<evidence type="ECO:0000256" key="1">
    <source>
        <dbReference type="SAM" id="MobiDB-lite"/>
    </source>
</evidence>
<dbReference type="AlphaFoldDB" id="A0A2T3A1J2"/>
<keyword evidence="3" id="KW-1185">Reference proteome</keyword>
<protein>
    <submittedName>
        <fullName evidence="2">Uncharacterized protein</fullName>
    </submittedName>
</protein>